<dbReference type="Proteomes" id="UP000006727">
    <property type="component" value="Chromosome 16"/>
</dbReference>
<proteinExistence type="predicted"/>
<evidence type="ECO:0000313" key="2">
    <source>
        <dbReference type="EnsemblPlants" id="PAC:32984614.CDS.1"/>
    </source>
</evidence>
<dbReference type="InParanoid" id="A0A2K1J949"/>
<dbReference type="EnsemblPlants" id="Pp3c16_18250V3.1">
    <property type="protein sequence ID" value="PAC:32984614.CDS.1"/>
    <property type="gene ID" value="Pp3c16_18250"/>
</dbReference>
<dbReference type="EMBL" id="ABEU02000016">
    <property type="protein sequence ID" value="PNR38060.1"/>
    <property type="molecule type" value="Genomic_DNA"/>
</dbReference>
<evidence type="ECO:0000313" key="1">
    <source>
        <dbReference type="EMBL" id="PNR38060.1"/>
    </source>
</evidence>
<gene>
    <name evidence="1" type="ORF">PHYPA_021171</name>
</gene>
<sequence length="50" mass="5942">MYINQTKLIRTSDLEELPNMHLQNIKQDYFIAMDLMAKVDVFHLPMAMDN</sequence>
<organism evidence="1">
    <name type="scientific">Physcomitrium patens</name>
    <name type="common">Spreading-leaved earth moss</name>
    <name type="synonym">Physcomitrella patens</name>
    <dbReference type="NCBI Taxonomy" id="3218"/>
    <lineage>
        <taxon>Eukaryota</taxon>
        <taxon>Viridiplantae</taxon>
        <taxon>Streptophyta</taxon>
        <taxon>Embryophyta</taxon>
        <taxon>Bryophyta</taxon>
        <taxon>Bryophytina</taxon>
        <taxon>Bryopsida</taxon>
        <taxon>Funariidae</taxon>
        <taxon>Funariales</taxon>
        <taxon>Funariaceae</taxon>
        <taxon>Physcomitrium</taxon>
    </lineage>
</organism>
<dbReference type="AlphaFoldDB" id="A0A2K1J949"/>
<dbReference type="Gramene" id="Pp3c16_18250V3.1">
    <property type="protein sequence ID" value="PAC:32984614.CDS.1"/>
    <property type="gene ID" value="Pp3c16_18250"/>
</dbReference>
<reference evidence="1 3" key="1">
    <citation type="journal article" date="2008" name="Science">
        <title>The Physcomitrella genome reveals evolutionary insights into the conquest of land by plants.</title>
        <authorList>
            <person name="Rensing S."/>
            <person name="Lang D."/>
            <person name="Zimmer A."/>
            <person name="Terry A."/>
            <person name="Salamov A."/>
            <person name="Shapiro H."/>
            <person name="Nishiyama T."/>
            <person name="Perroud P.-F."/>
            <person name="Lindquist E."/>
            <person name="Kamisugi Y."/>
            <person name="Tanahashi T."/>
            <person name="Sakakibara K."/>
            <person name="Fujita T."/>
            <person name="Oishi K."/>
            <person name="Shin-I T."/>
            <person name="Kuroki Y."/>
            <person name="Toyoda A."/>
            <person name="Suzuki Y."/>
            <person name="Hashimoto A."/>
            <person name="Yamaguchi K."/>
            <person name="Sugano A."/>
            <person name="Kohara Y."/>
            <person name="Fujiyama A."/>
            <person name="Anterola A."/>
            <person name="Aoki S."/>
            <person name="Ashton N."/>
            <person name="Barbazuk W.B."/>
            <person name="Barker E."/>
            <person name="Bennetzen J."/>
            <person name="Bezanilla M."/>
            <person name="Blankenship R."/>
            <person name="Cho S.H."/>
            <person name="Dutcher S."/>
            <person name="Estelle M."/>
            <person name="Fawcett J.A."/>
            <person name="Gundlach H."/>
            <person name="Hanada K."/>
            <person name="Heyl A."/>
            <person name="Hicks K.A."/>
            <person name="Hugh J."/>
            <person name="Lohr M."/>
            <person name="Mayer K."/>
            <person name="Melkozernov A."/>
            <person name="Murata T."/>
            <person name="Nelson D."/>
            <person name="Pils B."/>
            <person name="Prigge M."/>
            <person name="Reiss B."/>
            <person name="Renner T."/>
            <person name="Rombauts S."/>
            <person name="Rushton P."/>
            <person name="Sanderfoot A."/>
            <person name="Schween G."/>
            <person name="Shiu S.-H."/>
            <person name="Stueber K."/>
            <person name="Theodoulou F.L."/>
            <person name="Tu H."/>
            <person name="Van de Peer Y."/>
            <person name="Verrier P.J."/>
            <person name="Waters E."/>
            <person name="Wood A."/>
            <person name="Yang L."/>
            <person name="Cove D."/>
            <person name="Cuming A."/>
            <person name="Hasebe M."/>
            <person name="Lucas S."/>
            <person name="Mishler D.B."/>
            <person name="Reski R."/>
            <person name="Grigoriev I."/>
            <person name="Quatrano R.S."/>
            <person name="Boore J.L."/>
        </authorList>
    </citation>
    <scope>NUCLEOTIDE SEQUENCE [LARGE SCALE GENOMIC DNA]</scope>
    <source>
        <strain evidence="2 3">cv. Gransden 2004</strain>
    </source>
</reference>
<reference evidence="1 3" key="2">
    <citation type="journal article" date="2018" name="Plant J.">
        <title>The Physcomitrella patens chromosome-scale assembly reveals moss genome structure and evolution.</title>
        <authorList>
            <person name="Lang D."/>
            <person name="Ullrich K.K."/>
            <person name="Murat F."/>
            <person name="Fuchs J."/>
            <person name="Jenkins J."/>
            <person name="Haas F.B."/>
            <person name="Piednoel M."/>
            <person name="Gundlach H."/>
            <person name="Van Bel M."/>
            <person name="Meyberg R."/>
            <person name="Vives C."/>
            <person name="Morata J."/>
            <person name="Symeonidi A."/>
            <person name="Hiss M."/>
            <person name="Muchero W."/>
            <person name="Kamisugi Y."/>
            <person name="Saleh O."/>
            <person name="Blanc G."/>
            <person name="Decker E.L."/>
            <person name="van Gessel N."/>
            <person name="Grimwood J."/>
            <person name="Hayes R.D."/>
            <person name="Graham S.W."/>
            <person name="Gunter L.E."/>
            <person name="McDaniel S.F."/>
            <person name="Hoernstein S.N.W."/>
            <person name="Larsson A."/>
            <person name="Li F.W."/>
            <person name="Perroud P.F."/>
            <person name="Phillips J."/>
            <person name="Ranjan P."/>
            <person name="Rokshar D.S."/>
            <person name="Rothfels C.J."/>
            <person name="Schneider L."/>
            <person name="Shu S."/>
            <person name="Stevenson D.W."/>
            <person name="Thummler F."/>
            <person name="Tillich M."/>
            <person name="Villarreal Aguilar J.C."/>
            <person name="Widiez T."/>
            <person name="Wong G.K."/>
            <person name="Wymore A."/>
            <person name="Zhang Y."/>
            <person name="Zimmer A.D."/>
            <person name="Quatrano R.S."/>
            <person name="Mayer K.F.X."/>
            <person name="Goodstein D."/>
            <person name="Casacuberta J.M."/>
            <person name="Vandepoele K."/>
            <person name="Reski R."/>
            <person name="Cuming A.C."/>
            <person name="Tuskan G.A."/>
            <person name="Maumus F."/>
            <person name="Salse J."/>
            <person name="Schmutz J."/>
            <person name="Rensing S.A."/>
        </authorList>
    </citation>
    <scope>NUCLEOTIDE SEQUENCE [LARGE SCALE GENOMIC DNA]</scope>
    <source>
        <strain evidence="2 3">cv. Gransden 2004</strain>
    </source>
</reference>
<evidence type="ECO:0000313" key="3">
    <source>
        <dbReference type="Proteomes" id="UP000006727"/>
    </source>
</evidence>
<reference evidence="2" key="3">
    <citation type="submission" date="2020-12" db="UniProtKB">
        <authorList>
            <consortium name="EnsemblPlants"/>
        </authorList>
    </citation>
    <scope>IDENTIFICATION</scope>
</reference>
<name>A0A2K1J949_PHYPA</name>
<dbReference type="EnsemblPlants" id="Pp3c16_18250V3.2">
    <property type="protein sequence ID" value="PAC:32984615.CDS.1"/>
    <property type="gene ID" value="Pp3c16_18250"/>
</dbReference>
<protein>
    <submittedName>
        <fullName evidence="1 2">Uncharacterized protein</fullName>
    </submittedName>
</protein>
<accession>A0A2K1J949</accession>
<keyword evidence="3" id="KW-1185">Reference proteome</keyword>
<dbReference type="Gramene" id="Pp3c16_18250V3.2">
    <property type="protein sequence ID" value="PAC:32984615.CDS.1"/>
    <property type="gene ID" value="Pp3c16_18250"/>
</dbReference>